<dbReference type="Proteomes" id="UP000188320">
    <property type="component" value="Unassembled WGS sequence"/>
</dbReference>
<protein>
    <submittedName>
        <fullName evidence="1">Uncharacterized protein</fullName>
    </submittedName>
</protein>
<gene>
    <name evidence="1" type="ORF">AX774_g1171</name>
</gene>
<dbReference type="AlphaFoldDB" id="A0A1R1PWN5"/>
<keyword evidence="2" id="KW-1185">Reference proteome</keyword>
<accession>A0A1R1PWN5</accession>
<sequence>MSEQTQTQKKTQYLRDPTSILQNWGAGALTSTRIAQILWKGSSILCCLEILSPFQTTQGSVPRRKYPFHPIIRVPQFSAYDFSGSGTPSPLSNILIIFRASDLL</sequence>
<evidence type="ECO:0000313" key="1">
    <source>
        <dbReference type="EMBL" id="OMH85293.1"/>
    </source>
</evidence>
<dbReference type="EMBL" id="LSSK01000096">
    <property type="protein sequence ID" value="OMH85293.1"/>
    <property type="molecule type" value="Genomic_DNA"/>
</dbReference>
<proteinExistence type="predicted"/>
<evidence type="ECO:0000313" key="2">
    <source>
        <dbReference type="Proteomes" id="UP000188320"/>
    </source>
</evidence>
<comment type="caution">
    <text evidence="1">The sequence shown here is derived from an EMBL/GenBank/DDBJ whole genome shotgun (WGS) entry which is preliminary data.</text>
</comment>
<name>A0A1R1PWN5_ZANCU</name>
<organism evidence="1 2">
    <name type="scientific">Zancudomyces culisetae</name>
    <name type="common">Gut fungus</name>
    <name type="synonym">Smittium culisetae</name>
    <dbReference type="NCBI Taxonomy" id="1213189"/>
    <lineage>
        <taxon>Eukaryota</taxon>
        <taxon>Fungi</taxon>
        <taxon>Fungi incertae sedis</taxon>
        <taxon>Zoopagomycota</taxon>
        <taxon>Kickxellomycotina</taxon>
        <taxon>Harpellomycetes</taxon>
        <taxon>Harpellales</taxon>
        <taxon>Legeriomycetaceae</taxon>
        <taxon>Zancudomyces</taxon>
    </lineage>
</organism>
<reference evidence="2" key="1">
    <citation type="submission" date="2017-01" db="EMBL/GenBank/DDBJ databases">
        <authorList>
            <person name="Wang Y."/>
            <person name="White M."/>
            <person name="Kvist S."/>
            <person name="Moncalvo J.-M."/>
        </authorList>
    </citation>
    <scope>NUCLEOTIDE SEQUENCE [LARGE SCALE GENOMIC DNA]</scope>
    <source>
        <strain evidence="2">COL-18-3</strain>
    </source>
</reference>